<dbReference type="AlphaFoldDB" id="A0AAP0J0Z5"/>
<protein>
    <submittedName>
        <fullName evidence="1">Uncharacterized protein</fullName>
    </submittedName>
</protein>
<evidence type="ECO:0000313" key="1">
    <source>
        <dbReference type="EMBL" id="KAK9125449.1"/>
    </source>
</evidence>
<dbReference type="Proteomes" id="UP001419268">
    <property type="component" value="Unassembled WGS sequence"/>
</dbReference>
<gene>
    <name evidence="1" type="ORF">Scep_014295</name>
</gene>
<dbReference type="EMBL" id="JBBNAG010000006">
    <property type="protein sequence ID" value="KAK9125449.1"/>
    <property type="molecule type" value="Genomic_DNA"/>
</dbReference>
<comment type="caution">
    <text evidence="1">The sequence shown here is derived from an EMBL/GenBank/DDBJ whole genome shotgun (WGS) entry which is preliminary data.</text>
</comment>
<name>A0AAP0J0Z5_9MAGN</name>
<accession>A0AAP0J0Z5</accession>
<evidence type="ECO:0000313" key="2">
    <source>
        <dbReference type="Proteomes" id="UP001419268"/>
    </source>
</evidence>
<sequence>MVRVRSSVSLVREEGMELVRFAVRRKVRSPTAAGNSAEMFAEKMVRAEMRLVSGSHSRAYQLQQSVFGTHEAKW</sequence>
<keyword evidence="2" id="KW-1185">Reference proteome</keyword>
<reference evidence="1 2" key="1">
    <citation type="submission" date="2024-01" db="EMBL/GenBank/DDBJ databases">
        <title>Genome assemblies of Stephania.</title>
        <authorList>
            <person name="Yang L."/>
        </authorList>
    </citation>
    <scope>NUCLEOTIDE SEQUENCE [LARGE SCALE GENOMIC DNA]</scope>
    <source>
        <strain evidence="1">JXDWG</strain>
        <tissue evidence="1">Leaf</tissue>
    </source>
</reference>
<organism evidence="1 2">
    <name type="scientific">Stephania cephalantha</name>
    <dbReference type="NCBI Taxonomy" id="152367"/>
    <lineage>
        <taxon>Eukaryota</taxon>
        <taxon>Viridiplantae</taxon>
        <taxon>Streptophyta</taxon>
        <taxon>Embryophyta</taxon>
        <taxon>Tracheophyta</taxon>
        <taxon>Spermatophyta</taxon>
        <taxon>Magnoliopsida</taxon>
        <taxon>Ranunculales</taxon>
        <taxon>Menispermaceae</taxon>
        <taxon>Menispermoideae</taxon>
        <taxon>Cissampelideae</taxon>
        <taxon>Stephania</taxon>
    </lineage>
</organism>
<proteinExistence type="predicted"/>